<comment type="caution">
    <text evidence="1">The sequence shown here is derived from an EMBL/GenBank/DDBJ whole genome shotgun (WGS) entry which is preliminary data.</text>
</comment>
<evidence type="ECO:0000313" key="2">
    <source>
        <dbReference type="Proteomes" id="UP001066276"/>
    </source>
</evidence>
<dbReference type="AlphaFoldDB" id="A0AAV7SLX4"/>
<reference evidence="1" key="1">
    <citation type="journal article" date="2022" name="bioRxiv">
        <title>Sequencing and chromosome-scale assembly of the giantPleurodeles waltlgenome.</title>
        <authorList>
            <person name="Brown T."/>
            <person name="Elewa A."/>
            <person name="Iarovenko S."/>
            <person name="Subramanian E."/>
            <person name="Araus A.J."/>
            <person name="Petzold A."/>
            <person name="Susuki M."/>
            <person name="Suzuki K.-i.T."/>
            <person name="Hayashi T."/>
            <person name="Toyoda A."/>
            <person name="Oliveira C."/>
            <person name="Osipova E."/>
            <person name="Leigh N.D."/>
            <person name="Simon A."/>
            <person name="Yun M.H."/>
        </authorList>
    </citation>
    <scope>NUCLEOTIDE SEQUENCE</scope>
    <source>
        <strain evidence="1">20211129_DDA</strain>
        <tissue evidence="1">Liver</tissue>
    </source>
</reference>
<sequence length="99" mass="11341">MRRRVHGLGYFFPSTSPEMVASADTHLIKSIQASHLECGDNTISDVNNQRHTLNGFISPSPKCFAPSKRPIQSQLRYFTKEAPEENFENQSNVVRKREY</sequence>
<evidence type="ECO:0000313" key="1">
    <source>
        <dbReference type="EMBL" id="KAJ1165050.1"/>
    </source>
</evidence>
<gene>
    <name evidence="1" type="ORF">NDU88_005480</name>
</gene>
<dbReference type="EMBL" id="JANPWB010000008">
    <property type="protein sequence ID" value="KAJ1165050.1"/>
    <property type="molecule type" value="Genomic_DNA"/>
</dbReference>
<organism evidence="1 2">
    <name type="scientific">Pleurodeles waltl</name>
    <name type="common">Iberian ribbed newt</name>
    <dbReference type="NCBI Taxonomy" id="8319"/>
    <lineage>
        <taxon>Eukaryota</taxon>
        <taxon>Metazoa</taxon>
        <taxon>Chordata</taxon>
        <taxon>Craniata</taxon>
        <taxon>Vertebrata</taxon>
        <taxon>Euteleostomi</taxon>
        <taxon>Amphibia</taxon>
        <taxon>Batrachia</taxon>
        <taxon>Caudata</taxon>
        <taxon>Salamandroidea</taxon>
        <taxon>Salamandridae</taxon>
        <taxon>Pleurodelinae</taxon>
        <taxon>Pleurodeles</taxon>
    </lineage>
</organism>
<keyword evidence="2" id="KW-1185">Reference proteome</keyword>
<proteinExistence type="predicted"/>
<dbReference type="Proteomes" id="UP001066276">
    <property type="component" value="Chromosome 4_2"/>
</dbReference>
<accession>A0AAV7SLX4</accession>
<protein>
    <submittedName>
        <fullName evidence="1">Uncharacterized protein</fullName>
    </submittedName>
</protein>
<name>A0AAV7SLX4_PLEWA</name>